<dbReference type="Gene3D" id="3.40.50.150">
    <property type="entry name" value="Vaccinia Virus protein VP39"/>
    <property type="match status" value="1"/>
</dbReference>
<evidence type="ECO:0000313" key="2">
    <source>
        <dbReference type="Proteomes" id="UP000230859"/>
    </source>
</evidence>
<organism evidence="1 2">
    <name type="scientific">Candidatus Abzuiibacterium crystallinum</name>
    <dbReference type="NCBI Taxonomy" id="1974748"/>
    <lineage>
        <taxon>Bacteria</taxon>
        <taxon>Pseudomonadati</taxon>
        <taxon>Candidatus Omnitrophota</taxon>
        <taxon>Candidatus Abzuiibacterium</taxon>
    </lineage>
</organism>
<reference evidence="1 2" key="1">
    <citation type="submission" date="2017-09" db="EMBL/GenBank/DDBJ databases">
        <title>Depth-based differentiation of microbial function through sediment-hosted aquifers and enrichment of novel symbionts in the deep terrestrial subsurface.</title>
        <authorList>
            <person name="Probst A.J."/>
            <person name="Ladd B."/>
            <person name="Jarett J.K."/>
            <person name="Geller-Mcgrath D.E."/>
            <person name="Sieber C.M."/>
            <person name="Emerson J.B."/>
            <person name="Anantharaman K."/>
            <person name="Thomas B.C."/>
            <person name="Malmstrom R."/>
            <person name="Stieglmeier M."/>
            <person name="Klingl A."/>
            <person name="Woyke T."/>
            <person name="Ryan C.M."/>
            <person name="Banfield J.F."/>
        </authorList>
    </citation>
    <scope>NUCLEOTIDE SEQUENCE [LARGE SCALE GENOMIC DNA]</scope>
    <source>
        <strain evidence="1">CG11_big_fil_rev_8_21_14_0_20_45_26</strain>
    </source>
</reference>
<dbReference type="EMBL" id="PCVY01000072">
    <property type="protein sequence ID" value="PIQ85236.1"/>
    <property type="molecule type" value="Genomic_DNA"/>
</dbReference>
<dbReference type="Proteomes" id="UP000230859">
    <property type="component" value="Unassembled WGS sequence"/>
</dbReference>
<sequence>MKNIISFAEFTNADLKPTALIDRYKTLTVEGIQQFFDQPSRVSILVCPACQSGNSDSAFQKMGMDYLLCRACGTLYVAPRPTDEAIKQFYIHSAARQFWNQELSKTTKDKRETKILKPRYQWVLDSTQENMSTAMHIVDVHPNQAVSLIELASLEGFTRKTVVMPLFDTASAETSKQVEVINSPLDQASLSNADVVTLFEVLDRTSDANTLLKAVNRILKPKGLCFVTAILTSGFDIQTLWSEAPNLYPPDRLNVFSLEGIKRLFERNDFECLEISTPGILDLENVKQAEQAVMPRFLKYLFEHRDDAVRKSFQQFLQSSLLSSYGRFLIQKRVKG</sequence>
<dbReference type="SUPFAM" id="SSF53335">
    <property type="entry name" value="S-adenosyl-L-methionine-dependent methyltransferases"/>
    <property type="match status" value="1"/>
</dbReference>
<dbReference type="AlphaFoldDB" id="A0A2H0LLK1"/>
<proteinExistence type="predicted"/>
<accession>A0A2H0LLK1</accession>
<name>A0A2H0LLK1_9BACT</name>
<dbReference type="Pfam" id="PF13489">
    <property type="entry name" value="Methyltransf_23"/>
    <property type="match status" value="1"/>
</dbReference>
<evidence type="ECO:0000313" key="1">
    <source>
        <dbReference type="EMBL" id="PIQ85236.1"/>
    </source>
</evidence>
<protein>
    <recommendedName>
        <fullName evidence="3">Methyltransferase type 11 domain-containing protein</fullName>
    </recommendedName>
</protein>
<dbReference type="InterPro" id="IPR029063">
    <property type="entry name" value="SAM-dependent_MTases_sf"/>
</dbReference>
<evidence type="ECO:0008006" key="3">
    <source>
        <dbReference type="Google" id="ProtNLM"/>
    </source>
</evidence>
<comment type="caution">
    <text evidence="1">The sequence shown here is derived from an EMBL/GenBank/DDBJ whole genome shotgun (WGS) entry which is preliminary data.</text>
</comment>
<gene>
    <name evidence="1" type="ORF">COV74_09770</name>
</gene>